<evidence type="ECO:0000313" key="13">
    <source>
        <dbReference type="Proteomes" id="UP000095087"/>
    </source>
</evidence>
<sequence>MDAWHKAEHDTGRRALSAENIDSSADTAAGDKLFAQGCDFVKGVVKMDGLPADGRNEVAFAGRSNVGKSSLINALTGRKALARVSITPGRTRELNFFTLGKDGLLYLVDMPGYGYAKAPKGQVKGWNRLIEDYLKGRQELRRLFLLVDSRHGLKETDRATMALMDEAAVSYQVVLTKADKPKSEELAKVLEKVSAELAKHPAAHPEILVTSSREGHGLSELRAAVAACAVT</sequence>
<proteinExistence type="inferred from homology"/>
<keyword evidence="13" id="KW-1185">Reference proteome</keyword>
<dbReference type="SUPFAM" id="SSF52540">
    <property type="entry name" value="P-loop containing nucleoside triphosphate hydrolases"/>
    <property type="match status" value="1"/>
</dbReference>
<organism evidence="12 13">
    <name type="scientific">Methyloligella halotolerans</name>
    <dbReference type="NCBI Taxonomy" id="1177755"/>
    <lineage>
        <taxon>Bacteria</taxon>
        <taxon>Pseudomonadati</taxon>
        <taxon>Pseudomonadota</taxon>
        <taxon>Alphaproteobacteria</taxon>
        <taxon>Hyphomicrobiales</taxon>
        <taxon>Hyphomicrobiaceae</taxon>
        <taxon>Methyloligella</taxon>
    </lineage>
</organism>
<dbReference type="CDD" id="cd01876">
    <property type="entry name" value="YihA_EngB"/>
    <property type="match status" value="1"/>
</dbReference>
<evidence type="ECO:0000313" key="12">
    <source>
        <dbReference type="EMBL" id="ODA65971.1"/>
    </source>
</evidence>
<dbReference type="AlphaFoldDB" id="A0A1E2RUU2"/>
<name>A0A1E2RUU2_9HYPH</name>
<dbReference type="InterPro" id="IPR019987">
    <property type="entry name" value="GTP-bd_ribosome_bio_YsxC"/>
</dbReference>
<dbReference type="OrthoDB" id="9804921at2"/>
<feature type="domain" description="EngB-type G" evidence="11">
    <location>
        <begin position="54"/>
        <end position="231"/>
    </location>
</feature>
<comment type="caution">
    <text evidence="12">The sequence shown here is derived from an EMBL/GenBank/DDBJ whole genome shotgun (WGS) entry which is preliminary data.</text>
</comment>
<dbReference type="PANTHER" id="PTHR11649">
    <property type="entry name" value="MSS1/TRME-RELATED GTP-BINDING PROTEIN"/>
    <property type="match status" value="1"/>
</dbReference>
<reference evidence="12 13" key="1">
    <citation type="submission" date="2016-07" db="EMBL/GenBank/DDBJ databases">
        <title>Draft genome sequence of Methyloligella halotolerans C2T (VKM B-2706T=CCUG 61687T=DSM 25045T), a halotolerant polyhydroxybutyrate accumulating methylotroph.</title>
        <authorList>
            <person name="Vasilenko O.V."/>
            <person name="Doronina N.V."/>
            <person name="Poroshina M.N."/>
            <person name="Tarlachkov S.V."/>
            <person name="Trotsenko Y.A."/>
        </authorList>
    </citation>
    <scope>NUCLEOTIDE SEQUENCE [LARGE SCALE GENOMIC DNA]</scope>
    <source>
        <strain evidence="12 13">VKM B-2706</strain>
    </source>
</reference>
<dbReference type="InterPro" id="IPR030393">
    <property type="entry name" value="G_ENGB_dom"/>
</dbReference>
<dbReference type="InterPro" id="IPR006073">
    <property type="entry name" value="GTP-bd"/>
</dbReference>
<keyword evidence="9 10" id="KW-0131">Cell cycle</keyword>
<dbReference type="HAMAP" id="MF_00321">
    <property type="entry name" value="GTPase_EngB"/>
    <property type="match status" value="1"/>
</dbReference>
<dbReference type="PANTHER" id="PTHR11649:SF13">
    <property type="entry name" value="ENGB-TYPE G DOMAIN-CONTAINING PROTEIN"/>
    <property type="match status" value="1"/>
</dbReference>
<dbReference type="GO" id="GO:0000917">
    <property type="term" value="P:division septum assembly"/>
    <property type="evidence" value="ECO:0007669"/>
    <property type="project" value="UniProtKB-KW"/>
</dbReference>
<keyword evidence="8 10" id="KW-0717">Septation</keyword>
<evidence type="ECO:0000259" key="11">
    <source>
        <dbReference type="PROSITE" id="PS51706"/>
    </source>
</evidence>
<comment type="function">
    <text evidence="10">Necessary for normal cell division and for the maintenance of normal septation.</text>
</comment>
<dbReference type="GO" id="GO:0005829">
    <property type="term" value="C:cytosol"/>
    <property type="evidence" value="ECO:0007669"/>
    <property type="project" value="TreeGrafter"/>
</dbReference>
<keyword evidence="3 10" id="KW-0132">Cell division</keyword>
<dbReference type="Pfam" id="PF01926">
    <property type="entry name" value="MMR_HSR1"/>
    <property type="match status" value="1"/>
</dbReference>
<dbReference type="InterPro" id="IPR027417">
    <property type="entry name" value="P-loop_NTPase"/>
</dbReference>
<evidence type="ECO:0000256" key="1">
    <source>
        <dbReference type="ARBA" id="ARBA00001946"/>
    </source>
</evidence>
<dbReference type="GO" id="GO:0046872">
    <property type="term" value="F:metal ion binding"/>
    <property type="evidence" value="ECO:0007669"/>
    <property type="project" value="UniProtKB-KW"/>
</dbReference>
<accession>A0A1E2RUU2</accession>
<evidence type="ECO:0000256" key="6">
    <source>
        <dbReference type="ARBA" id="ARBA00022842"/>
    </source>
</evidence>
<evidence type="ECO:0000256" key="2">
    <source>
        <dbReference type="ARBA" id="ARBA00009638"/>
    </source>
</evidence>
<dbReference type="EMBL" id="MASI01000012">
    <property type="protein sequence ID" value="ODA65971.1"/>
    <property type="molecule type" value="Genomic_DNA"/>
</dbReference>
<protein>
    <recommendedName>
        <fullName evidence="10">Probable GTP-binding protein EngB</fullName>
    </recommendedName>
</protein>
<dbReference type="PATRIC" id="fig|1177755.3.peg.3142"/>
<dbReference type="Gene3D" id="3.40.50.300">
    <property type="entry name" value="P-loop containing nucleotide triphosphate hydrolases"/>
    <property type="match status" value="1"/>
</dbReference>
<keyword evidence="6" id="KW-0460">Magnesium</keyword>
<evidence type="ECO:0000256" key="3">
    <source>
        <dbReference type="ARBA" id="ARBA00022618"/>
    </source>
</evidence>
<gene>
    <name evidence="10" type="primary">engB</name>
    <name evidence="12" type="ORF">A7A08_03114</name>
</gene>
<dbReference type="PROSITE" id="PS51706">
    <property type="entry name" value="G_ENGB"/>
    <property type="match status" value="1"/>
</dbReference>
<comment type="similarity">
    <text evidence="2 10">Belongs to the TRAFAC class TrmE-Era-EngA-EngB-Septin-like GTPase superfamily. EngB GTPase family.</text>
</comment>
<dbReference type="NCBIfam" id="TIGR03598">
    <property type="entry name" value="GTPase_YsxC"/>
    <property type="match status" value="1"/>
</dbReference>
<dbReference type="GO" id="GO:0005525">
    <property type="term" value="F:GTP binding"/>
    <property type="evidence" value="ECO:0007669"/>
    <property type="project" value="UniProtKB-UniRule"/>
</dbReference>
<keyword evidence="5 10" id="KW-0547">Nucleotide-binding</keyword>
<evidence type="ECO:0000256" key="10">
    <source>
        <dbReference type="HAMAP-Rule" id="MF_00321"/>
    </source>
</evidence>
<dbReference type="Proteomes" id="UP000095087">
    <property type="component" value="Unassembled WGS sequence"/>
</dbReference>
<evidence type="ECO:0000256" key="7">
    <source>
        <dbReference type="ARBA" id="ARBA00023134"/>
    </source>
</evidence>
<evidence type="ECO:0000256" key="8">
    <source>
        <dbReference type="ARBA" id="ARBA00023210"/>
    </source>
</evidence>
<dbReference type="STRING" id="1177755.A7A08_03114"/>
<evidence type="ECO:0000256" key="5">
    <source>
        <dbReference type="ARBA" id="ARBA00022741"/>
    </source>
</evidence>
<keyword evidence="7 10" id="KW-0342">GTP-binding</keyword>
<evidence type="ECO:0000256" key="4">
    <source>
        <dbReference type="ARBA" id="ARBA00022723"/>
    </source>
</evidence>
<comment type="cofactor">
    <cofactor evidence="1">
        <name>Mg(2+)</name>
        <dbReference type="ChEBI" id="CHEBI:18420"/>
    </cofactor>
</comment>
<keyword evidence="4" id="KW-0479">Metal-binding</keyword>
<evidence type="ECO:0000256" key="9">
    <source>
        <dbReference type="ARBA" id="ARBA00023306"/>
    </source>
</evidence>